<dbReference type="SMART" id="SM00880">
    <property type="entry name" value="CHAD"/>
    <property type="match status" value="1"/>
</dbReference>
<keyword evidence="2" id="KW-0378">Hydrolase</keyword>
<dbReference type="EC" id="3.1.3.-" evidence="2"/>
<reference evidence="2 3" key="1">
    <citation type="submission" date="2020-08" db="EMBL/GenBank/DDBJ databases">
        <title>Genomic Encyclopedia of Type Strains, Phase III (KMG-III): the genomes of soil and plant-associated and newly described type strains.</title>
        <authorList>
            <person name="Whitman W."/>
        </authorList>
    </citation>
    <scope>NUCLEOTIDE SEQUENCE [LARGE SCALE GENOMIC DNA]</scope>
    <source>
        <strain evidence="2 3">CECT 7282</strain>
    </source>
</reference>
<dbReference type="InterPro" id="IPR007899">
    <property type="entry name" value="CHAD_dom"/>
</dbReference>
<dbReference type="InterPro" id="IPR013078">
    <property type="entry name" value="His_Pase_superF_clade-1"/>
</dbReference>
<dbReference type="PANTHER" id="PTHR39339">
    <property type="entry name" value="SLR1444 PROTEIN"/>
    <property type="match status" value="1"/>
</dbReference>
<evidence type="ECO:0000259" key="1">
    <source>
        <dbReference type="PROSITE" id="PS51708"/>
    </source>
</evidence>
<accession>A0A839VCN7</accession>
<proteinExistence type="predicted"/>
<feature type="domain" description="CHAD" evidence="1">
    <location>
        <begin position="182"/>
        <end position="462"/>
    </location>
</feature>
<dbReference type="CDD" id="cd07067">
    <property type="entry name" value="HP_PGM_like"/>
    <property type="match status" value="1"/>
</dbReference>
<dbReference type="Gene3D" id="1.40.20.10">
    <property type="entry name" value="CHAD domain"/>
    <property type="match status" value="1"/>
</dbReference>
<dbReference type="GO" id="GO:0016787">
    <property type="term" value="F:hydrolase activity"/>
    <property type="evidence" value="ECO:0007669"/>
    <property type="project" value="UniProtKB-KW"/>
</dbReference>
<dbReference type="Gene3D" id="3.40.50.1240">
    <property type="entry name" value="Phosphoglycerate mutase-like"/>
    <property type="match status" value="1"/>
</dbReference>
<dbReference type="EMBL" id="JACHXP010000006">
    <property type="protein sequence ID" value="MBB3190276.1"/>
    <property type="molecule type" value="Genomic_DNA"/>
</dbReference>
<dbReference type="RefSeq" id="WP_183325020.1">
    <property type="nucleotide sequence ID" value="NZ_JACHXP010000006.1"/>
</dbReference>
<keyword evidence="3" id="KW-1185">Reference proteome</keyword>
<organism evidence="2 3">
    <name type="scientific">Halomonas cerina</name>
    <dbReference type="NCBI Taxonomy" id="447424"/>
    <lineage>
        <taxon>Bacteria</taxon>
        <taxon>Pseudomonadati</taxon>
        <taxon>Pseudomonadota</taxon>
        <taxon>Gammaproteobacteria</taxon>
        <taxon>Oceanospirillales</taxon>
        <taxon>Halomonadaceae</taxon>
        <taxon>Halomonas</taxon>
    </lineage>
</organism>
<dbReference type="SUPFAM" id="SSF53254">
    <property type="entry name" value="Phosphoglycerate mutase-like"/>
    <property type="match status" value="1"/>
</dbReference>
<name>A0A839VCN7_9GAMM</name>
<dbReference type="Pfam" id="PF00300">
    <property type="entry name" value="His_Phos_1"/>
    <property type="match status" value="1"/>
</dbReference>
<dbReference type="Proteomes" id="UP000547614">
    <property type="component" value="Unassembled WGS sequence"/>
</dbReference>
<evidence type="ECO:0000313" key="2">
    <source>
        <dbReference type="EMBL" id="MBB3190276.1"/>
    </source>
</evidence>
<comment type="caution">
    <text evidence="2">The sequence shown here is derived from an EMBL/GenBank/DDBJ whole genome shotgun (WGS) entry which is preliminary data.</text>
</comment>
<dbReference type="PANTHER" id="PTHR39339:SF1">
    <property type="entry name" value="CHAD DOMAIN-CONTAINING PROTEIN"/>
    <property type="match status" value="1"/>
</dbReference>
<evidence type="ECO:0000313" key="3">
    <source>
        <dbReference type="Proteomes" id="UP000547614"/>
    </source>
</evidence>
<dbReference type="InterPro" id="IPR029033">
    <property type="entry name" value="His_PPase_superfam"/>
</dbReference>
<dbReference type="Pfam" id="PF05235">
    <property type="entry name" value="CHAD"/>
    <property type="match status" value="1"/>
</dbReference>
<dbReference type="AlphaFoldDB" id="A0A839VCN7"/>
<protein>
    <submittedName>
        <fullName evidence="2">Phosphohistidine phosphatase</fullName>
        <ecNumber evidence="2">3.1.3.-</ecNumber>
    </submittedName>
</protein>
<dbReference type="InterPro" id="IPR038186">
    <property type="entry name" value="CHAD_dom_sf"/>
</dbReference>
<dbReference type="SMART" id="SM00855">
    <property type="entry name" value="PGAM"/>
    <property type="match status" value="1"/>
</dbReference>
<sequence length="462" mass="52048">MLDLYLMRHAKAKHDGGDMADRHRPLSKRGRRQVAAMARPLQRLGALAGEIHVSPATRTRQTLLGLDENLAAYSLAKRAHTREALYTFDRTALLEWLMTHPAETGSVLLIGHNPALRDLARWLCQQAPPSLPTAGLLHLSLPDGHWQDRGRHQAELVTRLVPTEASHAFFKRRAPKAPDLKKASLAKRALGLLTHQYHLVRALEPGVIAGVDPEFLHQYRVNLRRSRAIGESVRATSDTPGLKKALKRLKRRAQATSDLRDLDVFLDHLDHTPPSLSDTTLSAVCDWLSAQAREQHSVLCQELAQPAYARDMKKWQDFLATKRFRKALRALSSDEIEAVLAQRISQHDHDLRALTSMAPDETLHTLRKTVKRIRYLAELDPVRNKAFLAGLKQRQTLLGDFQDLCTRQAWIKAFANAGTASAGEETIQLECRAWIETIERHKKELRQRIVALEPLTGSLPSN</sequence>
<dbReference type="PROSITE" id="PS51708">
    <property type="entry name" value="CHAD"/>
    <property type="match status" value="1"/>
</dbReference>
<gene>
    <name evidence="2" type="ORF">FHR94_001509</name>
</gene>